<accession>A0AAE0AGY9</accession>
<gene>
    <name evidence="1" type="ORF">Dsin_011817</name>
</gene>
<reference evidence="1" key="1">
    <citation type="journal article" date="2023" name="Plant J.">
        <title>Genome sequences and population genomics provide insights into the demographic history, inbreeding, and mutation load of two 'living fossil' tree species of Dipteronia.</title>
        <authorList>
            <person name="Feng Y."/>
            <person name="Comes H.P."/>
            <person name="Chen J."/>
            <person name="Zhu S."/>
            <person name="Lu R."/>
            <person name="Zhang X."/>
            <person name="Li P."/>
            <person name="Qiu J."/>
            <person name="Olsen K.M."/>
            <person name="Qiu Y."/>
        </authorList>
    </citation>
    <scope>NUCLEOTIDE SEQUENCE</scope>
    <source>
        <strain evidence="1">NBL</strain>
    </source>
</reference>
<comment type="caution">
    <text evidence="1">The sequence shown here is derived from an EMBL/GenBank/DDBJ whole genome shotgun (WGS) entry which is preliminary data.</text>
</comment>
<organism evidence="1 2">
    <name type="scientific">Dipteronia sinensis</name>
    <dbReference type="NCBI Taxonomy" id="43782"/>
    <lineage>
        <taxon>Eukaryota</taxon>
        <taxon>Viridiplantae</taxon>
        <taxon>Streptophyta</taxon>
        <taxon>Embryophyta</taxon>
        <taxon>Tracheophyta</taxon>
        <taxon>Spermatophyta</taxon>
        <taxon>Magnoliopsida</taxon>
        <taxon>eudicotyledons</taxon>
        <taxon>Gunneridae</taxon>
        <taxon>Pentapetalae</taxon>
        <taxon>rosids</taxon>
        <taxon>malvids</taxon>
        <taxon>Sapindales</taxon>
        <taxon>Sapindaceae</taxon>
        <taxon>Hippocastanoideae</taxon>
        <taxon>Acereae</taxon>
        <taxon>Dipteronia</taxon>
    </lineage>
</organism>
<keyword evidence="2" id="KW-1185">Reference proteome</keyword>
<dbReference type="Proteomes" id="UP001281410">
    <property type="component" value="Unassembled WGS sequence"/>
</dbReference>
<evidence type="ECO:0000313" key="1">
    <source>
        <dbReference type="EMBL" id="KAK3217847.1"/>
    </source>
</evidence>
<dbReference type="AlphaFoldDB" id="A0AAE0AGY9"/>
<name>A0AAE0AGY9_9ROSI</name>
<protein>
    <submittedName>
        <fullName evidence="1">Uncharacterized protein</fullName>
    </submittedName>
</protein>
<dbReference type="EMBL" id="JANJYJ010000004">
    <property type="protein sequence ID" value="KAK3217847.1"/>
    <property type="molecule type" value="Genomic_DNA"/>
</dbReference>
<sequence length="111" mass="12668">MRMTLRIGTAGRFRWIYVALVSGLRCVREANLIASSVHTSQRRGAALSSCCEERRNDIRKNQLCNNTSLYSGLAICTADIKHDQGIDRKKGKHSWLRKEEAERNLLVSYRS</sequence>
<evidence type="ECO:0000313" key="2">
    <source>
        <dbReference type="Proteomes" id="UP001281410"/>
    </source>
</evidence>
<proteinExistence type="predicted"/>